<keyword evidence="2" id="KW-0732">Signal</keyword>
<name>A0ABD3QLV7_9STRA</name>
<evidence type="ECO:0000313" key="3">
    <source>
        <dbReference type="EMBL" id="KAL3801378.1"/>
    </source>
</evidence>
<feature type="region of interest" description="Disordered" evidence="1">
    <location>
        <begin position="636"/>
        <end position="709"/>
    </location>
</feature>
<evidence type="ECO:0000313" key="4">
    <source>
        <dbReference type="Proteomes" id="UP001516023"/>
    </source>
</evidence>
<evidence type="ECO:0000256" key="2">
    <source>
        <dbReference type="SAM" id="SignalP"/>
    </source>
</evidence>
<proteinExistence type="predicted"/>
<dbReference type="EMBL" id="JABMIG020000027">
    <property type="protein sequence ID" value="KAL3801378.1"/>
    <property type="molecule type" value="Genomic_DNA"/>
</dbReference>
<keyword evidence="4" id="KW-1185">Reference proteome</keyword>
<organism evidence="3 4">
    <name type="scientific">Cyclotella cryptica</name>
    <dbReference type="NCBI Taxonomy" id="29204"/>
    <lineage>
        <taxon>Eukaryota</taxon>
        <taxon>Sar</taxon>
        <taxon>Stramenopiles</taxon>
        <taxon>Ochrophyta</taxon>
        <taxon>Bacillariophyta</taxon>
        <taxon>Coscinodiscophyceae</taxon>
        <taxon>Thalassiosirophycidae</taxon>
        <taxon>Stephanodiscales</taxon>
        <taxon>Stephanodiscaceae</taxon>
        <taxon>Cyclotella</taxon>
    </lineage>
</organism>
<protein>
    <recommendedName>
        <fullName evidence="5">DOMON domain-containing protein</fullName>
    </recommendedName>
</protein>
<reference evidence="3 4" key="1">
    <citation type="journal article" date="2020" name="G3 (Bethesda)">
        <title>Improved Reference Genome for Cyclotella cryptica CCMP332, a Model for Cell Wall Morphogenesis, Salinity Adaptation, and Lipid Production in Diatoms (Bacillariophyta).</title>
        <authorList>
            <person name="Roberts W.R."/>
            <person name="Downey K.M."/>
            <person name="Ruck E.C."/>
            <person name="Traller J.C."/>
            <person name="Alverson A.J."/>
        </authorList>
    </citation>
    <scope>NUCLEOTIDE SEQUENCE [LARGE SCALE GENOMIC DNA]</scope>
    <source>
        <strain evidence="3 4">CCMP332</strain>
    </source>
</reference>
<accession>A0ABD3QLV7</accession>
<feature type="compositionally biased region" description="Polar residues" evidence="1">
    <location>
        <begin position="673"/>
        <end position="684"/>
    </location>
</feature>
<sequence>MKFAPFLLPILAAAASQEDSFNYPQRLTHSALTNANKGNDILLSALSQDGLVSITSIPNFSTLKQAVLRHFASCLVDRDAAQGQKSVVFQDGTTRRSFAFATEDIASAMEDLPSTSSCEAFASSLVPFRAAVDAVVEAFARRLSAEMGSSLTQPLLTGARRDEGPSSWNTVVEVVKAGEYLDHFHSYQKLDDREDKTIDFHVDQGLFLAFTPGTMLDSSSQGVAGLSDGFSVRDLSGREYELMFDEGDDLVFMLGDGVNQYINNKLTMDVSAKGLYATPHALTLKTYQDPSLSRVWFGRMILPPQDALVPSSGDATTFGQIRRDIIQHFANSDKSMVGIGCSSPKFEIGLHGVSSFSRDLQEEGHGIDASMCAEDELFCWFRCMPLADHNLTTTTCLERNLQLQCVNPRGQVLPDGKQHGDFFPACTNSTDPVTAYPLIEQQDNLTCPELWEDFVALDNAYDHIANLTLPGGADTKLMWSVTGDNKIKARLVHNDVFGWLAMGFADPDGILNGMCGGQILLATPYGTANYSPATGLDNSTDAMIGTYVIDSNETAFRYWSFPIESEEAMSTVADFDTDDCSTAISFESNHINGQEFNVNGTDEMIWAANSADYFVGYHGPFSRMRFTVDWRSGDVTPYAAPEEEGNDEESHSDDSTSTESGVTVDVNEIASGLTDTNGDASDSVETTEEESGATDSEVSESVETKEAKSGSSCYNNYAVALVLSVVVASFGIVM</sequence>
<feature type="signal peptide" evidence="2">
    <location>
        <begin position="1"/>
        <end position="16"/>
    </location>
</feature>
<dbReference type="Proteomes" id="UP001516023">
    <property type="component" value="Unassembled WGS sequence"/>
</dbReference>
<evidence type="ECO:0008006" key="5">
    <source>
        <dbReference type="Google" id="ProtNLM"/>
    </source>
</evidence>
<feature type="chain" id="PRO_5044769136" description="DOMON domain-containing protein" evidence="2">
    <location>
        <begin position="17"/>
        <end position="734"/>
    </location>
</feature>
<evidence type="ECO:0000256" key="1">
    <source>
        <dbReference type="SAM" id="MobiDB-lite"/>
    </source>
</evidence>
<dbReference type="PANTHER" id="PTHR40855:SF1">
    <property type="entry name" value="CLAVAMINATE SYNTHASE-LIKE PROTEIN"/>
    <property type="match status" value="1"/>
</dbReference>
<comment type="caution">
    <text evidence="3">The sequence shown here is derived from an EMBL/GenBank/DDBJ whole genome shotgun (WGS) entry which is preliminary data.</text>
</comment>
<gene>
    <name evidence="3" type="ORF">HJC23_006988</name>
</gene>
<dbReference type="PANTHER" id="PTHR40855">
    <property type="entry name" value="DIOX_N DOMAIN-CONTAINING PROTEIN"/>
    <property type="match status" value="1"/>
</dbReference>
<feature type="compositionally biased region" description="Acidic residues" evidence="1">
    <location>
        <begin position="685"/>
        <end position="700"/>
    </location>
</feature>
<dbReference type="AlphaFoldDB" id="A0ABD3QLV7"/>